<gene>
    <name evidence="1" type="ORF">L195_g061512</name>
</gene>
<dbReference type="AlphaFoldDB" id="A0A2K3KA77"/>
<evidence type="ECO:0000313" key="2">
    <source>
        <dbReference type="Proteomes" id="UP000236291"/>
    </source>
</evidence>
<reference evidence="1 2" key="1">
    <citation type="journal article" date="2014" name="Am. J. Bot.">
        <title>Genome assembly and annotation for red clover (Trifolium pratense; Fabaceae).</title>
        <authorList>
            <person name="Istvanek J."/>
            <person name="Jaros M."/>
            <person name="Krenek A."/>
            <person name="Repkova J."/>
        </authorList>
    </citation>
    <scope>NUCLEOTIDE SEQUENCE [LARGE SCALE GENOMIC DNA]</scope>
    <source>
        <strain evidence="2">cv. Tatra</strain>
        <tissue evidence="1">Young leaves</tissue>
    </source>
</reference>
<reference evidence="1 2" key="2">
    <citation type="journal article" date="2017" name="Front. Plant Sci.">
        <title>Gene Classification and Mining of Molecular Markers Useful in Red Clover (Trifolium pratense) Breeding.</title>
        <authorList>
            <person name="Istvanek J."/>
            <person name="Dluhosova J."/>
            <person name="Dluhos P."/>
            <person name="Patkova L."/>
            <person name="Nedelnik J."/>
            <person name="Repkova J."/>
        </authorList>
    </citation>
    <scope>NUCLEOTIDE SEQUENCE [LARGE SCALE GENOMIC DNA]</scope>
    <source>
        <strain evidence="2">cv. Tatra</strain>
        <tissue evidence="1">Young leaves</tissue>
    </source>
</reference>
<dbReference type="Proteomes" id="UP000236291">
    <property type="component" value="Unassembled WGS sequence"/>
</dbReference>
<sequence length="38" mass="4351">MKPVLRRSCGGDERNNNCGWNYGVERTGAILTLLLRMR</sequence>
<evidence type="ECO:0000313" key="1">
    <source>
        <dbReference type="EMBL" id="PNX63206.1"/>
    </source>
</evidence>
<organism evidence="1 2">
    <name type="scientific">Trifolium pratense</name>
    <name type="common">Red clover</name>
    <dbReference type="NCBI Taxonomy" id="57577"/>
    <lineage>
        <taxon>Eukaryota</taxon>
        <taxon>Viridiplantae</taxon>
        <taxon>Streptophyta</taxon>
        <taxon>Embryophyta</taxon>
        <taxon>Tracheophyta</taxon>
        <taxon>Spermatophyta</taxon>
        <taxon>Magnoliopsida</taxon>
        <taxon>eudicotyledons</taxon>
        <taxon>Gunneridae</taxon>
        <taxon>Pentapetalae</taxon>
        <taxon>rosids</taxon>
        <taxon>fabids</taxon>
        <taxon>Fabales</taxon>
        <taxon>Fabaceae</taxon>
        <taxon>Papilionoideae</taxon>
        <taxon>50 kb inversion clade</taxon>
        <taxon>NPAAA clade</taxon>
        <taxon>Hologalegina</taxon>
        <taxon>IRL clade</taxon>
        <taxon>Trifolieae</taxon>
        <taxon>Trifolium</taxon>
    </lineage>
</organism>
<protein>
    <submittedName>
        <fullName evidence="1">Uncharacterized protein</fullName>
    </submittedName>
</protein>
<dbReference type="EMBL" id="ASHM01153547">
    <property type="protein sequence ID" value="PNX63206.1"/>
    <property type="molecule type" value="Genomic_DNA"/>
</dbReference>
<comment type="caution">
    <text evidence="1">The sequence shown here is derived from an EMBL/GenBank/DDBJ whole genome shotgun (WGS) entry which is preliminary data.</text>
</comment>
<name>A0A2K3KA77_TRIPR</name>
<accession>A0A2K3KA77</accession>
<proteinExistence type="predicted"/>